<dbReference type="EMBL" id="CBDS010000102">
    <property type="protein sequence ID" value="CDB46932.1"/>
    <property type="molecule type" value="Genomic_DNA"/>
</dbReference>
<dbReference type="AlphaFoldDB" id="R6J9G8"/>
<organism evidence="1">
    <name type="scientific">Phascolarctobacterium faecium</name>
    <dbReference type="NCBI Taxonomy" id="33025"/>
    <lineage>
        <taxon>Bacteria</taxon>
        <taxon>Bacillati</taxon>
        <taxon>Bacillota</taxon>
        <taxon>Negativicutes</taxon>
        <taxon>Acidaminococcales</taxon>
        <taxon>Acidaminococcaceae</taxon>
        <taxon>Phascolarctobacterium</taxon>
    </lineage>
</organism>
<dbReference type="RefSeq" id="WP_021718845.1">
    <property type="nucleotide sequence ID" value="NZ_CATZQN010000008.1"/>
</dbReference>
<dbReference type="STRING" id="1262914.BN533_01945"/>
<protein>
    <submittedName>
        <fullName evidence="1">Uncharacterized protein</fullName>
    </submittedName>
</protein>
<evidence type="ECO:0000313" key="1">
    <source>
        <dbReference type="EMBL" id="CDB46932.1"/>
    </source>
</evidence>
<name>R6J9G8_9FIRM</name>
<comment type="caution">
    <text evidence="1">The sequence shown here is derived from an EMBL/GenBank/DDBJ whole genome shotgun (WGS) entry which is preliminary data.</text>
</comment>
<reference evidence="1" key="1">
    <citation type="submission" date="2012-11" db="EMBL/GenBank/DDBJ databases">
        <title>Dependencies among metagenomic species, viruses, plasmids and units of genetic variation.</title>
        <authorList>
            <person name="Nielsen H.B."/>
            <person name="Almeida M."/>
            <person name="Juncker A.S."/>
            <person name="Rasmussen S."/>
            <person name="Li J."/>
            <person name="Sunagawa S."/>
            <person name="Plichta D."/>
            <person name="Gautier L."/>
            <person name="Le Chatelier E."/>
            <person name="Peletier E."/>
            <person name="Bonde I."/>
            <person name="Nielsen T."/>
            <person name="Manichanh C."/>
            <person name="Arumugam M."/>
            <person name="Batto J."/>
            <person name="Santos M.B.Q.D."/>
            <person name="Blom N."/>
            <person name="Borruel N."/>
            <person name="Burgdorf K.S."/>
            <person name="Boumezbeur F."/>
            <person name="Casellas F."/>
            <person name="Dore J."/>
            <person name="Guarner F."/>
            <person name="Hansen T."/>
            <person name="Hildebrand F."/>
            <person name="Kaas R.S."/>
            <person name="Kennedy S."/>
            <person name="Kristiansen K."/>
            <person name="Kultima J.R."/>
            <person name="Leonard P."/>
            <person name="Levenez F."/>
            <person name="Lund O."/>
            <person name="Moumen B."/>
            <person name="Le Paslier D."/>
            <person name="Pons N."/>
            <person name="Pedersen O."/>
            <person name="Prifti E."/>
            <person name="Qin J."/>
            <person name="Raes J."/>
            <person name="Tap J."/>
            <person name="Tims S."/>
            <person name="Ussery D.W."/>
            <person name="Yamada T."/>
            <person name="MetaHit consortium"/>
            <person name="Renault P."/>
            <person name="Sicheritz-Ponten T."/>
            <person name="Bork P."/>
            <person name="Wang J."/>
            <person name="Brunak S."/>
            <person name="Ehrlich S.D."/>
        </authorList>
    </citation>
    <scope>NUCLEOTIDE SEQUENCE [LARGE SCALE GENOMIC DNA]</scope>
</reference>
<accession>R6J9G8</accession>
<dbReference type="HOGENOM" id="CLU_2553071_0_0_9"/>
<sequence length="81" mass="9397">MKNSKYWETEKGEIVKFGNSFMRCYDKAGKLQFGFVKTDGTLIVKNTIDRKELLGSKEGADYLLATIQEWREAYERGAYDD</sequence>
<gene>
    <name evidence="1" type="ORF">BN533_01945</name>
</gene>
<proteinExistence type="predicted"/>